<evidence type="ECO:0000313" key="2">
    <source>
        <dbReference type="Proteomes" id="UP000015105"/>
    </source>
</evidence>
<reference evidence="2" key="2">
    <citation type="journal article" date="2017" name="Nat. Plants">
        <title>The Aegilops tauschii genome reveals multiple impacts of transposons.</title>
        <authorList>
            <person name="Zhao G."/>
            <person name="Zou C."/>
            <person name="Li K."/>
            <person name="Wang K."/>
            <person name="Li T."/>
            <person name="Gao L."/>
            <person name="Zhang X."/>
            <person name="Wang H."/>
            <person name="Yang Z."/>
            <person name="Liu X."/>
            <person name="Jiang W."/>
            <person name="Mao L."/>
            <person name="Kong X."/>
            <person name="Jiao Y."/>
            <person name="Jia J."/>
        </authorList>
    </citation>
    <scope>NUCLEOTIDE SEQUENCE [LARGE SCALE GENOMIC DNA]</scope>
    <source>
        <strain evidence="2">cv. AL8/78</strain>
    </source>
</reference>
<dbReference type="Gramene" id="AET3Gv20056400.1">
    <property type="protein sequence ID" value="AET3Gv20056400.1"/>
    <property type="gene ID" value="AET3Gv20056400"/>
</dbReference>
<accession>A0A453DS74</accession>
<reference evidence="1" key="3">
    <citation type="journal article" date="2017" name="Nature">
        <title>Genome sequence of the progenitor of the wheat D genome Aegilops tauschii.</title>
        <authorList>
            <person name="Luo M.C."/>
            <person name="Gu Y.Q."/>
            <person name="Puiu D."/>
            <person name="Wang H."/>
            <person name="Twardziok S.O."/>
            <person name="Deal K.R."/>
            <person name="Huo N."/>
            <person name="Zhu T."/>
            <person name="Wang L."/>
            <person name="Wang Y."/>
            <person name="McGuire P.E."/>
            <person name="Liu S."/>
            <person name="Long H."/>
            <person name="Ramasamy R.K."/>
            <person name="Rodriguez J.C."/>
            <person name="Van S.L."/>
            <person name="Yuan L."/>
            <person name="Wang Z."/>
            <person name="Xia Z."/>
            <person name="Xiao L."/>
            <person name="Anderson O.D."/>
            <person name="Ouyang S."/>
            <person name="Liang Y."/>
            <person name="Zimin A.V."/>
            <person name="Pertea G."/>
            <person name="Qi P."/>
            <person name="Bennetzen J.L."/>
            <person name="Dai X."/>
            <person name="Dawson M.W."/>
            <person name="Muller H.G."/>
            <person name="Kugler K."/>
            <person name="Rivarola-Duarte L."/>
            <person name="Spannagl M."/>
            <person name="Mayer K.F.X."/>
            <person name="Lu F.H."/>
            <person name="Bevan M.W."/>
            <person name="Leroy P."/>
            <person name="Li P."/>
            <person name="You F.M."/>
            <person name="Sun Q."/>
            <person name="Liu Z."/>
            <person name="Lyons E."/>
            <person name="Wicker T."/>
            <person name="Salzberg S.L."/>
            <person name="Devos K.M."/>
            <person name="Dvorak J."/>
        </authorList>
    </citation>
    <scope>NUCLEOTIDE SEQUENCE [LARGE SCALE GENOMIC DNA]</scope>
    <source>
        <strain evidence="1">cv. AL8/78</strain>
    </source>
</reference>
<organism evidence="1 2">
    <name type="scientific">Aegilops tauschii subsp. strangulata</name>
    <name type="common">Goatgrass</name>
    <dbReference type="NCBI Taxonomy" id="200361"/>
    <lineage>
        <taxon>Eukaryota</taxon>
        <taxon>Viridiplantae</taxon>
        <taxon>Streptophyta</taxon>
        <taxon>Embryophyta</taxon>
        <taxon>Tracheophyta</taxon>
        <taxon>Spermatophyta</taxon>
        <taxon>Magnoliopsida</taxon>
        <taxon>Liliopsida</taxon>
        <taxon>Poales</taxon>
        <taxon>Poaceae</taxon>
        <taxon>BOP clade</taxon>
        <taxon>Pooideae</taxon>
        <taxon>Triticodae</taxon>
        <taxon>Triticeae</taxon>
        <taxon>Triticinae</taxon>
        <taxon>Aegilops</taxon>
    </lineage>
</organism>
<keyword evidence="2" id="KW-1185">Reference proteome</keyword>
<dbReference type="AlphaFoldDB" id="A0A453DS74"/>
<reference evidence="1" key="4">
    <citation type="submission" date="2019-03" db="UniProtKB">
        <authorList>
            <consortium name="EnsemblPlants"/>
        </authorList>
    </citation>
    <scope>IDENTIFICATION</scope>
</reference>
<name>A0A453DS74_AEGTS</name>
<reference evidence="1" key="5">
    <citation type="journal article" date="2021" name="G3 (Bethesda)">
        <title>Aegilops tauschii genome assembly Aet v5.0 features greater sequence contiguity and improved annotation.</title>
        <authorList>
            <person name="Wang L."/>
            <person name="Zhu T."/>
            <person name="Rodriguez J.C."/>
            <person name="Deal K.R."/>
            <person name="Dubcovsky J."/>
            <person name="McGuire P.E."/>
            <person name="Lux T."/>
            <person name="Spannagl M."/>
            <person name="Mayer K.F.X."/>
            <person name="Baldrich P."/>
            <person name="Meyers B.C."/>
            <person name="Huo N."/>
            <person name="Gu Y.Q."/>
            <person name="Zhou H."/>
            <person name="Devos K.M."/>
            <person name="Bennetzen J.L."/>
            <person name="Unver T."/>
            <person name="Budak H."/>
            <person name="Gulick P.J."/>
            <person name="Galiba G."/>
            <person name="Kalapos B."/>
            <person name="Nelson D.R."/>
            <person name="Li P."/>
            <person name="You F.M."/>
            <person name="Luo M.C."/>
            <person name="Dvorak J."/>
        </authorList>
    </citation>
    <scope>NUCLEOTIDE SEQUENCE [LARGE SCALE GENOMIC DNA]</scope>
    <source>
        <strain evidence="1">cv. AL8/78</strain>
    </source>
</reference>
<sequence length="166" mass="18649">RETVEKPPYAVDITGTSAFSRGSLFWTIDHTEPVGGESPSGFLRFRLEDESFSVTPPPPCCEGLVYEMSYLSELHGELSVAHPGPNCESIEIWTCNDVDTNPPEWTLCYIFNNYCPQPAEGLDIAMYHLCKDMFILQVLKDIVGLDRLIYHPHDSVIPYIPSLVPV</sequence>
<reference evidence="2" key="1">
    <citation type="journal article" date="2014" name="Science">
        <title>Ancient hybridizations among the ancestral genomes of bread wheat.</title>
        <authorList>
            <consortium name="International Wheat Genome Sequencing Consortium,"/>
            <person name="Marcussen T."/>
            <person name="Sandve S.R."/>
            <person name="Heier L."/>
            <person name="Spannagl M."/>
            <person name="Pfeifer M."/>
            <person name="Jakobsen K.S."/>
            <person name="Wulff B.B."/>
            <person name="Steuernagel B."/>
            <person name="Mayer K.F."/>
            <person name="Olsen O.A."/>
        </authorList>
    </citation>
    <scope>NUCLEOTIDE SEQUENCE [LARGE SCALE GENOMIC DNA]</scope>
    <source>
        <strain evidence="2">cv. AL8/78</strain>
    </source>
</reference>
<evidence type="ECO:0008006" key="3">
    <source>
        <dbReference type="Google" id="ProtNLM"/>
    </source>
</evidence>
<evidence type="ECO:0000313" key="1">
    <source>
        <dbReference type="EnsemblPlants" id="AET3Gv20056400.1"/>
    </source>
</evidence>
<proteinExistence type="predicted"/>
<dbReference type="EnsemblPlants" id="AET3Gv20056400.1">
    <property type="protein sequence ID" value="AET3Gv20056400.1"/>
    <property type="gene ID" value="AET3Gv20056400"/>
</dbReference>
<protein>
    <recommendedName>
        <fullName evidence="3">F-box associated domain-containing protein</fullName>
    </recommendedName>
</protein>
<dbReference type="Proteomes" id="UP000015105">
    <property type="component" value="Chromosome 3D"/>
</dbReference>